<dbReference type="OrthoDB" id="340962at2759"/>
<dbReference type="Pfam" id="PF03153">
    <property type="entry name" value="TFIIA"/>
    <property type="match status" value="1"/>
</dbReference>
<feature type="region of interest" description="Disordered" evidence="1">
    <location>
        <begin position="74"/>
        <end position="111"/>
    </location>
</feature>
<dbReference type="GO" id="GO:0005672">
    <property type="term" value="C:transcription factor TFIIA complex"/>
    <property type="evidence" value="ECO:0007669"/>
    <property type="project" value="InterPro"/>
</dbReference>
<dbReference type="SUPFAM" id="SSF47396">
    <property type="entry name" value="Transcription factor IIA (TFIIA), alpha-helical domain"/>
    <property type="match status" value="1"/>
</dbReference>
<dbReference type="PANTHER" id="PTHR12694:SF8">
    <property type="entry name" value="TRANSCRIPTION INITIATION FACTOR IIA SUBUNIT 1"/>
    <property type="match status" value="1"/>
</dbReference>
<accession>A0A9N9I567</accession>
<dbReference type="PANTHER" id="PTHR12694">
    <property type="entry name" value="TRANSCRIPTION INITIATION FACTOR IIA SUBUNIT 1"/>
    <property type="match status" value="1"/>
</dbReference>
<feature type="non-terminal residue" evidence="2">
    <location>
        <position position="1"/>
    </location>
</feature>
<dbReference type="InterPro" id="IPR004855">
    <property type="entry name" value="TFIIA_asu/bsu"/>
</dbReference>
<feature type="non-terminal residue" evidence="2">
    <location>
        <position position="394"/>
    </location>
</feature>
<evidence type="ECO:0000256" key="1">
    <source>
        <dbReference type="SAM" id="MobiDB-lite"/>
    </source>
</evidence>
<feature type="region of interest" description="Disordered" evidence="1">
    <location>
        <begin position="315"/>
        <end position="338"/>
    </location>
</feature>
<dbReference type="Gene3D" id="1.10.287.100">
    <property type="match status" value="1"/>
</dbReference>
<feature type="region of interest" description="Disordered" evidence="1">
    <location>
        <begin position="234"/>
        <end position="268"/>
    </location>
</feature>
<dbReference type="InterPro" id="IPR036915">
    <property type="entry name" value="Cyclin-like_sf"/>
</dbReference>
<reference evidence="2" key="1">
    <citation type="submission" date="2021-06" db="EMBL/GenBank/DDBJ databases">
        <authorList>
            <person name="Kallberg Y."/>
            <person name="Tangrot J."/>
            <person name="Rosling A."/>
        </authorList>
    </citation>
    <scope>NUCLEOTIDE SEQUENCE</scope>
    <source>
        <strain evidence="2">CL551</strain>
    </source>
</reference>
<gene>
    <name evidence="2" type="ORF">AMORRO_LOCUS13334</name>
</gene>
<feature type="compositionally biased region" description="Polar residues" evidence="1">
    <location>
        <begin position="80"/>
        <end position="100"/>
    </location>
</feature>
<dbReference type="AlphaFoldDB" id="A0A9N9I567"/>
<dbReference type="Proteomes" id="UP000789342">
    <property type="component" value="Unassembled WGS sequence"/>
</dbReference>
<dbReference type="GO" id="GO:0006367">
    <property type="term" value="P:transcription initiation at RNA polymerase II promoter"/>
    <property type="evidence" value="ECO:0007669"/>
    <property type="project" value="InterPro"/>
</dbReference>
<comment type="caution">
    <text evidence="2">The sequence shown here is derived from an EMBL/GenBank/DDBJ whole genome shotgun (WGS) entry which is preliminary data.</text>
</comment>
<dbReference type="EMBL" id="CAJVPV010022443">
    <property type="protein sequence ID" value="CAG8720939.1"/>
    <property type="molecule type" value="Genomic_DNA"/>
</dbReference>
<organism evidence="2 3">
    <name type="scientific">Acaulospora morrowiae</name>
    <dbReference type="NCBI Taxonomy" id="94023"/>
    <lineage>
        <taxon>Eukaryota</taxon>
        <taxon>Fungi</taxon>
        <taxon>Fungi incertae sedis</taxon>
        <taxon>Mucoromycota</taxon>
        <taxon>Glomeromycotina</taxon>
        <taxon>Glomeromycetes</taxon>
        <taxon>Diversisporales</taxon>
        <taxon>Acaulosporaceae</taxon>
        <taxon>Acaulospora</taxon>
    </lineage>
</organism>
<dbReference type="Gene3D" id="1.10.472.10">
    <property type="entry name" value="Cyclin-like"/>
    <property type="match status" value="1"/>
</dbReference>
<keyword evidence="3" id="KW-1185">Reference proteome</keyword>
<dbReference type="SUPFAM" id="SSF47954">
    <property type="entry name" value="Cyclin-like"/>
    <property type="match status" value="1"/>
</dbReference>
<protein>
    <submittedName>
        <fullName evidence="2">8940_t:CDS:1</fullName>
    </submittedName>
</protein>
<proteinExistence type="predicted"/>
<evidence type="ECO:0000313" key="2">
    <source>
        <dbReference type="EMBL" id="CAG8720939.1"/>
    </source>
</evidence>
<sequence>ESKDDYEPQLDGSIVYSSVINDVIENVKKDFEDFGDDGTILAKLKRVRVGTLFTWEHKIKSAKVATWDQNDVAVGEERGQSSSGGLSVSTPFSQPPQSETMPKGPSGQEYDTPAANLAILATNTIMSDNNGVGRPQHFLPQAKNGNGISLPSTTATDNIAKYVYGNSQTEALQMSQNNAFVGQPTSYMQTMGNKQILSRINSYAIFYAVYPKIKEIDMHEQKLKENGSRAIGEAIQNAPTPPPQQPSFDSSNRESRLTDSFPEEDESMKELYTETSQYRNWNFTKDKLRETREINHKLAVERVKKKILEESILQKQLSENSSPSHREQTERANSPKSEVECLTLEDELALCKYYETQIRAMIAQFSNDIRENKFTDKVWATAVIFVKRFYLRNT</sequence>
<evidence type="ECO:0000313" key="3">
    <source>
        <dbReference type="Proteomes" id="UP000789342"/>
    </source>
</evidence>
<name>A0A9N9I567_9GLOM</name>